<dbReference type="InterPro" id="IPR051556">
    <property type="entry name" value="N-term/lysine_N-AcTrnsfr"/>
</dbReference>
<evidence type="ECO:0000256" key="2">
    <source>
        <dbReference type="ARBA" id="ARBA00023315"/>
    </source>
</evidence>
<gene>
    <name evidence="4" type="ORF">HZI73_02960</name>
</gene>
<sequence>MHINYKRDNQLEYKQNIRKGLVAYNETFVSDELSETINIYVFDSDRLVGGCHTELGWNWVYIEELCYANQEILITMMNELYRIFREKSEGIIVEFYMNERIKDFKVAGFEVLGILEDKPIGYESHTLINKKMTDVPINHHYKLEIANEKHEVYTKIIEEQVKAYNKKHKIDDAKIEMEFVACDQEIVVGGVYGYLIQDYLYVSRLWVDEAYRGNDIATKLMNLIEDEAKEKGYKHAYLGTCTFQAKGFYEKRGYKVKMIVSNCPKGYDDYTMVKKI</sequence>
<dbReference type="PANTHER" id="PTHR42919:SF8">
    <property type="entry name" value="N-ALPHA-ACETYLTRANSFERASE 50"/>
    <property type="match status" value="1"/>
</dbReference>
<dbReference type="PANTHER" id="PTHR42919">
    <property type="entry name" value="N-ALPHA-ACETYLTRANSFERASE"/>
    <property type="match status" value="1"/>
</dbReference>
<evidence type="ECO:0000259" key="3">
    <source>
        <dbReference type="PROSITE" id="PS51186"/>
    </source>
</evidence>
<evidence type="ECO:0000256" key="1">
    <source>
        <dbReference type="ARBA" id="ARBA00022679"/>
    </source>
</evidence>
<keyword evidence="2" id="KW-0012">Acyltransferase</keyword>
<dbReference type="AlphaFoldDB" id="A0A8J8MGZ0"/>
<evidence type="ECO:0000313" key="4">
    <source>
        <dbReference type="EMBL" id="QUI21307.1"/>
    </source>
</evidence>
<dbReference type="InterPro" id="IPR000182">
    <property type="entry name" value="GNAT_dom"/>
</dbReference>
<name>A0A8J8MGZ0_9FIRM</name>
<feature type="domain" description="N-acetyltransferase" evidence="3">
    <location>
        <begin position="132"/>
        <end position="276"/>
    </location>
</feature>
<protein>
    <submittedName>
        <fullName evidence="4">GNAT family N-acetyltransferase</fullName>
    </submittedName>
</protein>
<dbReference type="RefSeq" id="WP_212696773.1">
    <property type="nucleotide sequence ID" value="NZ_CP058649.1"/>
</dbReference>
<dbReference type="Gene3D" id="3.40.630.30">
    <property type="match status" value="1"/>
</dbReference>
<accession>A0A8J8MGZ0</accession>
<dbReference type="PROSITE" id="PS51186">
    <property type="entry name" value="GNAT"/>
    <property type="match status" value="1"/>
</dbReference>
<dbReference type="InterPro" id="IPR016181">
    <property type="entry name" value="Acyl_CoA_acyltransferase"/>
</dbReference>
<dbReference type="GO" id="GO:0016747">
    <property type="term" value="F:acyltransferase activity, transferring groups other than amino-acyl groups"/>
    <property type="evidence" value="ECO:0007669"/>
    <property type="project" value="InterPro"/>
</dbReference>
<evidence type="ECO:0000313" key="5">
    <source>
        <dbReference type="Proteomes" id="UP000683246"/>
    </source>
</evidence>
<keyword evidence="5" id="KW-1185">Reference proteome</keyword>
<dbReference type="CDD" id="cd04301">
    <property type="entry name" value="NAT_SF"/>
    <property type="match status" value="1"/>
</dbReference>
<dbReference type="KEGG" id="vpy:HZI73_02960"/>
<dbReference type="Proteomes" id="UP000683246">
    <property type="component" value="Chromosome"/>
</dbReference>
<dbReference type="Pfam" id="PF00583">
    <property type="entry name" value="Acetyltransf_1"/>
    <property type="match status" value="1"/>
</dbReference>
<keyword evidence="1" id="KW-0808">Transferase</keyword>
<organism evidence="4 5">
    <name type="scientific">Vallitalea pronyensis</name>
    <dbReference type="NCBI Taxonomy" id="1348613"/>
    <lineage>
        <taxon>Bacteria</taxon>
        <taxon>Bacillati</taxon>
        <taxon>Bacillota</taxon>
        <taxon>Clostridia</taxon>
        <taxon>Lachnospirales</taxon>
        <taxon>Vallitaleaceae</taxon>
        <taxon>Vallitalea</taxon>
    </lineage>
</organism>
<reference evidence="4" key="1">
    <citation type="submission" date="2020-07" db="EMBL/GenBank/DDBJ databases">
        <title>Vallitalea pronyensis genome.</title>
        <authorList>
            <person name="Postec A."/>
        </authorList>
    </citation>
    <scope>NUCLEOTIDE SEQUENCE</scope>
    <source>
        <strain evidence="4">FatNI3</strain>
    </source>
</reference>
<dbReference type="SUPFAM" id="SSF55729">
    <property type="entry name" value="Acyl-CoA N-acyltransferases (Nat)"/>
    <property type="match status" value="1"/>
</dbReference>
<proteinExistence type="predicted"/>
<dbReference type="EMBL" id="CP058649">
    <property type="protein sequence ID" value="QUI21307.1"/>
    <property type="molecule type" value="Genomic_DNA"/>
</dbReference>